<dbReference type="AlphaFoldDB" id="A0A919YNF9"/>
<protein>
    <recommendedName>
        <fullName evidence="8">ABC3 transporter permease C-terminal domain-containing protein</fullName>
    </recommendedName>
</protein>
<keyword evidence="5 7" id="KW-0472">Membrane</keyword>
<dbReference type="RefSeq" id="WP_213515989.1">
    <property type="nucleotide sequence ID" value="NZ_BOSE01000004.1"/>
</dbReference>
<dbReference type="PANTHER" id="PTHR30572">
    <property type="entry name" value="MEMBRANE COMPONENT OF TRANSPORTER-RELATED"/>
    <property type="match status" value="1"/>
</dbReference>
<dbReference type="InterPro" id="IPR050250">
    <property type="entry name" value="Macrolide_Exporter_MacB"/>
</dbReference>
<evidence type="ECO:0000256" key="7">
    <source>
        <dbReference type="SAM" id="Phobius"/>
    </source>
</evidence>
<gene>
    <name evidence="9" type="ORF">J40TS1_27400</name>
</gene>
<feature type="transmembrane region" description="Helical" evidence="7">
    <location>
        <begin position="342"/>
        <end position="366"/>
    </location>
</feature>
<evidence type="ECO:0000256" key="5">
    <source>
        <dbReference type="ARBA" id="ARBA00023136"/>
    </source>
</evidence>
<reference evidence="9" key="1">
    <citation type="submission" date="2021-03" db="EMBL/GenBank/DDBJ databases">
        <title>Antimicrobial resistance genes in bacteria isolated from Japanese honey, and their potential for conferring macrolide and lincosamide resistance in the American foulbrood pathogen Paenibacillus larvae.</title>
        <authorList>
            <person name="Okamoto M."/>
            <person name="Kumagai M."/>
            <person name="Kanamori H."/>
            <person name="Takamatsu D."/>
        </authorList>
    </citation>
    <scope>NUCLEOTIDE SEQUENCE</scope>
    <source>
        <strain evidence="9">J40TS1</strain>
    </source>
</reference>
<dbReference type="Proteomes" id="UP000683139">
    <property type="component" value="Unassembled WGS sequence"/>
</dbReference>
<dbReference type="GO" id="GO:0005886">
    <property type="term" value="C:plasma membrane"/>
    <property type="evidence" value="ECO:0007669"/>
    <property type="project" value="UniProtKB-SubCell"/>
</dbReference>
<feature type="domain" description="ABC3 transporter permease C-terminal" evidence="8">
    <location>
        <begin position="719"/>
        <end position="832"/>
    </location>
</feature>
<dbReference type="Pfam" id="PF02687">
    <property type="entry name" value="FtsX"/>
    <property type="match status" value="1"/>
</dbReference>
<dbReference type="EMBL" id="BOSE01000004">
    <property type="protein sequence ID" value="GIP17098.1"/>
    <property type="molecule type" value="Genomic_DNA"/>
</dbReference>
<feature type="transmembrane region" description="Helical" evidence="7">
    <location>
        <begin position="468"/>
        <end position="488"/>
    </location>
</feature>
<keyword evidence="4 7" id="KW-1133">Transmembrane helix</keyword>
<evidence type="ECO:0000256" key="1">
    <source>
        <dbReference type="ARBA" id="ARBA00004651"/>
    </source>
</evidence>
<evidence type="ECO:0000256" key="4">
    <source>
        <dbReference type="ARBA" id="ARBA00022989"/>
    </source>
</evidence>
<feature type="transmembrane region" description="Helical" evidence="7">
    <location>
        <begin position="20"/>
        <end position="42"/>
    </location>
</feature>
<evidence type="ECO:0000256" key="3">
    <source>
        <dbReference type="ARBA" id="ARBA00022692"/>
    </source>
</evidence>
<dbReference type="PANTHER" id="PTHR30572:SF4">
    <property type="entry name" value="ABC TRANSPORTER PERMEASE YTRF"/>
    <property type="match status" value="1"/>
</dbReference>
<dbReference type="GO" id="GO:0022857">
    <property type="term" value="F:transmembrane transporter activity"/>
    <property type="evidence" value="ECO:0007669"/>
    <property type="project" value="TreeGrafter"/>
</dbReference>
<keyword evidence="10" id="KW-1185">Reference proteome</keyword>
<keyword evidence="3 7" id="KW-0812">Transmembrane</keyword>
<evidence type="ECO:0000256" key="2">
    <source>
        <dbReference type="ARBA" id="ARBA00022475"/>
    </source>
</evidence>
<feature type="transmembrane region" description="Helical" evidence="7">
    <location>
        <begin position="293"/>
        <end position="316"/>
    </location>
</feature>
<proteinExistence type="inferred from homology"/>
<comment type="subcellular location">
    <subcellularLocation>
        <location evidence="1">Cell membrane</location>
        <topology evidence="1">Multi-pass membrane protein</topology>
    </subcellularLocation>
</comment>
<comment type="caution">
    <text evidence="9">The sequence shown here is derived from an EMBL/GenBank/DDBJ whole genome shotgun (WGS) entry which is preliminary data.</text>
</comment>
<feature type="transmembrane region" description="Helical" evidence="7">
    <location>
        <begin position="243"/>
        <end position="262"/>
    </location>
</feature>
<dbReference type="InterPro" id="IPR003838">
    <property type="entry name" value="ABC3_permease_C"/>
</dbReference>
<feature type="transmembrane region" description="Helical" evidence="7">
    <location>
        <begin position="387"/>
        <end position="408"/>
    </location>
</feature>
<feature type="transmembrane region" description="Helical" evidence="7">
    <location>
        <begin position="768"/>
        <end position="794"/>
    </location>
</feature>
<name>A0A919YNF9_9BACL</name>
<keyword evidence="2" id="KW-1003">Cell membrane</keyword>
<sequence length="840" mass="93416">MITSVLGIAYRLSSANRSRMVASITSVTVAMTLVLSMSLLLMNMDRSYKQQLTDVFGNVDMIVTPPKDSFGQLTYFDQLAQQHILNTSGIHTASFVLMNPIEGEQLFLIGLQNDELAKVRYNFNEDLTGDEVVITNTLAQRLDVKQGEFVTLPLIHIEQKKWLVKEIIEDVNVTSFPDLVYMNLSALQDVSGLEGKVTGAMLDINSSSEPLSLVRLLERTIESPIAYQLVTESDLAKQNAEGLRSISFIVITASLIASLAIVLSNFNLMLQSIVLPMIVLHSNGANKKQLFSIILYQLAAVIGIGSVVGVVIAALLSMSSSALLERIFSISSVETYMDWGSLLFYMVIYGALLFILLLPLLARGFSQLPLQHRNMVKEKERGLSKPIQNFSWLLLSGSVILIISILFFSGPVLLYLLAGIMFACGIWLLLPTIFHHWLSFKINSIIRKKQKEKIIAFQYLSLYFKQNVLIIMAIAISINVPVIGFTVFDTAKKANINIVNEEFVADIHLYSSSITVALPEHAASDVSQIEGIKTVIPISQDDWASVINVKAVEEEQRYVNLYYKKSDLQQLAGKGLLPALPKDLSNIVVLTKDYAKELDVVVGDQLLLLDPEHDDQQLGNLEVAAIVEGYLPGSMSIDKIAYVDANQSIIGADQASPAGSRAREWNTLLLYIENESREAIFEELEAYASFYTNVRFGDKQQALSSMEEFANQRFIFLYSIVAVTLLVSAIGIFYTMKAFVYQRRKEFAILFSMGLTFNQVRRMLALQICWFCFIASLTGVVTSIALSGALLLAMESPMISISWIFICSIVLGLIGFGYMLSWVLSRDLRSASIPQLMKNV</sequence>
<feature type="transmembrane region" description="Helical" evidence="7">
    <location>
        <begin position="414"/>
        <end position="438"/>
    </location>
</feature>
<comment type="similarity">
    <text evidence="6">Belongs to the ABC-4 integral membrane protein family.</text>
</comment>
<evidence type="ECO:0000313" key="9">
    <source>
        <dbReference type="EMBL" id="GIP17098.1"/>
    </source>
</evidence>
<evidence type="ECO:0000259" key="8">
    <source>
        <dbReference type="Pfam" id="PF02687"/>
    </source>
</evidence>
<feature type="transmembrane region" description="Helical" evidence="7">
    <location>
        <begin position="800"/>
        <end position="824"/>
    </location>
</feature>
<evidence type="ECO:0000256" key="6">
    <source>
        <dbReference type="ARBA" id="ARBA00038076"/>
    </source>
</evidence>
<accession>A0A919YNF9</accession>
<feature type="transmembrane region" description="Helical" evidence="7">
    <location>
        <begin position="715"/>
        <end position="736"/>
    </location>
</feature>
<evidence type="ECO:0000313" key="10">
    <source>
        <dbReference type="Proteomes" id="UP000683139"/>
    </source>
</evidence>
<organism evidence="9 10">
    <name type="scientific">Paenibacillus montaniterrae</name>
    <dbReference type="NCBI Taxonomy" id="429341"/>
    <lineage>
        <taxon>Bacteria</taxon>
        <taxon>Bacillati</taxon>
        <taxon>Bacillota</taxon>
        <taxon>Bacilli</taxon>
        <taxon>Bacillales</taxon>
        <taxon>Paenibacillaceae</taxon>
        <taxon>Paenibacillus</taxon>
    </lineage>
</organism>